<feature type="region of interest" description="Disordered" evidence="1">
    <location>
        <begin position="417"/>
        <end position="458"/>
    </location>
</feature>
<feature type="compositionally biased region" description="Polar residues" evidence="1">
    <location>
        <begin position="417"/>
        <end position="428"/>
    </location>
</feature>
<feature type="region of interest" description="Disordered" evidence="1">
    <location>
        <begin position="501"/>
        <end position="536"/>
    </location>
</feature>
<name>A0A0L1J275_ASPN3</name>
<accession>A0A0L1J275</accession>
<feature type="region of interest" description="Disordered" evidence="1">
    <location>
        <begin position="126"/>
        <end position="243"/>
    </location>
</feature>
<evidence type="ECO:0000313" key="2">
    <source>
        <dbReference type="EMBL" id="KNG85854.1"/>
    </source>
</evidence>
<feature type="region of interest" description="Disordered" evidence="1">
    <location>
        <begin position="262"/>
        <end position="336"/>
    </location>
</feature>
<protein>
    <submittedName>
        <fullName evidence="2">Uncharacterized protein</fullName>
    </submittedName>
</protein>
<feature type="compositionally biased region" description="Low complexity" evidence="1">
    <location>
        <begin position="502"/>
        <end position="517"/>
    </location>
</feature>
<comment type="caution">
    <text evidence="2">The sequence shown here is derived from an EMBL/GenBank/DDBJ whole genome shotgun (WGS) entry which is preliminary data.</text>
</comment>
<proteinExistence type="predicted"/>
<dbReference type="AlphaFoldDB" id="A0A0L1J275"/>
<feature type="region of interest" description="Disordered" evidence="1">
    <location>
        <begin position="1"/>
        <end position="31"/>
    </location>
</feature>
<evidence type="ECO:0000313" key="3">
    <source>
        <dbReference type="Proteomes" id="UP000037505"/>
    </source>
</evidence>
<dbReference type="GeneID" id="26805798"/>
<feature type="compositionally biased region" description="Polar residues" evidence="1">
    <location>
        <begin position="315"/>
        <end position="336"/>
    </location>
</feature>
<dbReference type="STRING" id="1509407.A0A0L1J275"/>
<sequence>MDPEKAERLSRLQMEDLGTARREHISTTDNRKVKKARLEDIEATRLSNQPGTEAQRLAEQNRQQLTEWKNVFKKLGDTLDLENLDDLLNGQSHRLQLRAALHGSGSYDSGRSSKTTDNYPKISEALHSASTRGSRTRGRGGGIAGTRGRGDVRVVSSRTPSGTSDRAPASKPGHHVPQPSGVRKTSLDPALEINSSGSSGKGREKQAQNKPLYQSGKKRGYDERSQMSAVVKTRRPMDGLPQLLSPPECFLAEARRLLQGASEATPAAATQNDSNLHSAPSAVSSRESRMAQSSTTRKAVLPNTKTVASHDEPASVTTPTKTPQEDQMPQLSTTQVTAKPVISDAINQNAESTIVSSEATSKDQSASETDPNRTSSEVLLDLSSTPPTKVSFASDDNLVMSPSFQELEGLEFMQSLPSTPESISSHVSQMPECEDPSKSTISVERSPAITQADEDGPYDKFQRDIEMLCKLMASTSLSNKHRESLVECKAELEAKLQSFQRTSTLTTTSPEPSAESATRGESDLSGSQNRNSPSLLSRLNVTAAPFVPSRPDMSPTPTRARARSVSFAVHPGHIFGDHLLPGRREHRAAVHPKETHIFGDHVLPGRRQVSESSSTQIKFSIPRKTPVLPNLKIPGFEGREEPALDSLYPLGDTQQTLLHTGPTNKVIRKSGAPEDQLQQSIHAPKENKTPMNLSGAQALGGLQASIYAVHEKSKPIR</sequence>
<dbReference type="Proteomes" id="UP000037505">
    <property type="component" value="Unassembled WGS sequence"/>
</dbReference>
<keyword evidence="3" id="KW-1185">Reference proteome</keyword>
<feature type="compositionally biased region" description="Polar residues" evidence="1">
    <location>
        <begin position="352"/>
        <end position="388"/>
    </location>
</feature>
<dbReference type="RefSeq" id="XP_015406777.1">
    <property type="nucleotide sequence ID" value="XM_015549251.1"/>
</dbReference>
<reference evidence="2 3" key="1">
    <citation type="submission" date="2014-06" db="EMBL/GenBank/DDBJ databases">
        <title>The Genome of the Aflatoxigenic Filamentous Fungus Aspergillus nomius.</title>
        <authorList>
            <person name="Moore M.G."/>
            <person name="Shannon B.M."/>
            <person name="Brian M.M."/>
        </authorList>
    </citation>
    <scope>NUCLEOTIDE SEQUENCE [LARGE SCALE GENOMIC DNA]</scope>
    <source>
        <strain evidence="2 3">NRRL 13137</strain>
    </source>
</reference>
<feature type="region of interest" description="Disordered" evidence="1">
    <location>
        <begin position="352"/>
        <end position="394"/>
    </location>
</feature>
<gene>
    <name evidence="2" type="ORF">ANOM_003994</name>
</gene>
<evidence type="ECO:0000256" key="1">
    <source>
        <dbReference type="SAM" id="MobiDB-lite"/>
    </source>
</evidence>
<dbReference type="EMBL" id="JNOM01000139">
    <property type="protein sequence ID" value="KNG85854.1"/>
    <property type="molecule type" value="Genomic_DNA"/>
</dbReference>
<feature type="compositionally biased region" description="Polar residues" evidence="1">
    <location>
        <begin position="268"/>
        <end position="307"/>
    </location>
</feature>
<dbReference type="OrthoDB" id="5372553at2759"/>
<organism evidence="2 3">
    <name type="scientific">Aspergillus nomiae NRRL (strain ATCC 15546 / NRRL 13137 / CBS 260.88 / M93)</name>
    <dbReference type="NCBI Taxonomy" id="1509407"/>
    <lineage>
        <taxon>Eukaryota</taxon>
        <taxon>Fungi</taxon>
        <taxon>Dikarya</taxon>
        <taxon>Ascomycota</taxon>
        <taxon>Pezizomycotina</taxon>
        <taxon>Eurotiomycetes</taxon>
        <taxon>Eurotiomycetidae</taxon>
        <taxon>Eurotiales</taxon>
        <taxon>Aspergillaceae</taxon>
        <taxon>Aspergillus</taxon>
        <taxon>Aspergillus subgen. Circumdati</taxon>
    </lineage>
</organism>
<feature type="compositionally biased region" description="Polar residues" evidence="1">
    <location>
        <begin position="524"/>
        <end position="536"/>
    </location>
</feature>